<dbReference type="Proteomes" id="UP001206821">
    <property type="component" value="Unassembled WGS sequence"/>
</dbReference>
<dbReference type="EMBL" id="JANIEK010000022">
    <property type="protein sequence ID" value="MCT4795307.1"/>
    <property type="molecule type" value="Genomic_DNA"/>
</dbReference>
<protein>
    <submittedName>
        <fullName evidence="1">Uncharacterized protein</fullName>
    </submittedName>
</protein>
<evidence type="ECO:0000313" key="2">
    <source>
        <dbReference type="Proteomes" id="UP001206821"/>
    </source>
</evidence>
<dbReference type="RefSeq" id="WP_051690265.1">
    <property type="nucleotide sequence ID" value="NZ_JANIEK010000022.1"/>
</dbReference>
<gene>
    <name evidence="1" type="ORF">NQG31_07095</name>
</gene>
<keyword evidence="2" id="KW-1185">Reference proteome</keyword>
<proteinExistence type="predicted"/>
<reference evidence="1 2" key="1">
    <citation type="submission" date="2022-07" db="EMBL/GenBank/DDBJ databases">
        <title>Genomic and pangenome structural analysis of the polyextremophile Exiguobacterium.</title>
        <authorList>
            <person name="Shen L."/>
        </authorList>
    </citation>
    <scope>NUCLEOTIDE SEQUENCE [LARGE SCALE GENOMIC DNA]</scope>
    <source>
        <strain evidence="1 2">12_1</strain>
    </source>
</reference>
<evidence type="ECO:0000313" key="1">
    <source>
        <dbReference type="EMBL" id="MCT4795307.1"/>
    </source>
</evidence>
<name>A0ABT2KWL5_9BACL</name>
<organism evidence="1 2">
    <name type="scientific">Exiguobacterium alkaliphilum</name>
    <dbReference type="NCBI Taxonomy" id="1428684"/>
    <lineage>
        <taxon>Bacteria</taxon>
        <taxon>Bacillati</taxon>
        <taxon>Bacillota</taxon>
        <taxon>Bacilli</taxon>
        <taxon>Bacillales</taxon>
        <taxon>Bacillales Family XII. Incertae Sedis</taxon>
        <taxon>Exiguobacterium</taxon>
    </lineage>
</organism>
<comment type="caution">
    <text evidence="1">The sequence shown here is derived from an EMBL/GenBank/DDBJ whole genome shotgun (WGS) entry which is preliminary data.</text>
</comment>
<sequence length="143" mass="16534">MKKFHNKRKYILITGLVIGLLYATTFIPQRVITTSPSSVSRIHVFDGQSGYELNLNDRDDIYAVMNNLNDVTFQKGKPSIGYMGYSYRVTLYDQDGDELDEFIINSEDTLRYHGFFYTAKSGNIDYDKFDARMTQVKTQPVEE</sequence>
<accession>A0ABT2KWL5</accession>